<sequence>MTPQPRFAIATSDAYQCVLETFLAAGWKLEKLFTSPGDWMHDNKLIINRALELGAPVQHSPITDSDLAALGSSGCTTLIIASYPWKIPAWQPHLKHAINFHPSPLPEGRGPYPLIRAILDQHQQWGITCHQINEQFDQGDILDAEIFQINPDERHETLRLKTQMAVARLAQRVANDLDTLWQQATPQSEGSYWPLWSEQERTIDFNQPITTIMRQIHAFGNLECIATINNVTIFIHSAQGWLEPHSARPGAVVYSNGLALVIAAADGVIAITEWSFNAPGAITSSTRR</sequence>
<dbReference type="SUPFAM" id="SSF53328">
    <property type="entry name" value="Formyltransferase"/>
    <property type="match status" value="1"/>
</dbReference>
<dbReference type="InterPro" id="IPR005793">
    <property type="entry name" value="Formyl_trans_C"/>
</dbReference>
<dbReference type="AlphaFoldDB" id="A0A809S985"/>
<dbReference type="SUPFAM" id="SSF50486">
    <property type="entry name" value="FMT C-terminal domain-like"/>
    <property type="match status" value="1"/>
</dbReference>
<dbReference type="InterPro" id="IPR011034">
    <property type="entry name" value="Formyl_transferase-like_C_sf"/>
</dbReference>
<dbReference type="InterPro" id="IPR036477">
    <property type="entry name" value="Formyl_transf_N_sf"/>
</dbReference>
<dbReference type="PANTHER" id="PTHR11138:SF5">
    <property type="entry name" value="METHIONYL-TRNA FORMYLTRANSFERASE, MITOCHONDRIAL"/>
    <property type="match status" value="1"/>
</dbReference>
<dbReference type="Gene3D" id="3.40.50.12230">
    <property type="match status" value="1"/>
</dbReference>
<accession>A0A809S985</accession>
<evidence type="ECO:0000259" key="1">
    <source>
        <dbReference type="Pfam" id="PF00551"/>
    </source>
</evidence>
<dbReference type="InterPro" id="IPR002376">
    <property type="entry name" value="Formyl_transf_N"/>
</dbReference>
<name>A0A809S985_9PROT</name>
<evidence type="ECO:0000313" key="4">
    <source>
        <dbReference type="Proteomes" id="UP000463939"/>
    </source>
</evidence>
<protein>
    <recommendedName>
        <fullName evidence="5">Methionyl-tRNA formyltransferase</fullName>
    </recommendedName>
</protein>
<dbReference type="Pfam" id="PF00551">
    <property type="entry name" value="Formyl_trans_N"/>
    <property type="match status" value="1"/>
</dbReference>
<dbReference type="KEGG" id="sniv:SFSGTM_17810"/>
<evidence type="ECO:0008006" key="5">
    <source>
        <dbReference type="Google" id="ProtNLM"/>
    </source>
</evidence>
<feature type="domain" description="Formyl transferase N-terminal" evidence="1">
    <location>
        <begin position="95"/>
        <end position="164"/>
    </location>
</feature>
<reference evidence="4" key="1">
    <citation type="submission" date="2019-11" db="EMBL/GenBank/DDBJ databases">
        <title>Isolation and characterization of a novel species in the genus Sulfuriferula.</title>
        <authorList>
            <person name="Mochizuki J."/>
            <person name="Kojima H."/>
            <person name="Fukui M."/>
        </authorList>
    </citation>
    <scope>NUCLEOTIDE SEQUENCE [LARGE SCALE GENOMIC DNA]</scope>
    <source>
        <strain evidence="4">SGTM</strain>
    </source>
</reference>
<dbReference type="PANTHER" id="PTHR11138">
    <property type="entry name" value="METHIONYL-TRNA FORMYLTRANSFERASE"/>
    <property type="match status" value="1"/>
</dbReference>
<dbReference type="Proteomes" id="UP000463939">
    <property type="component" value="Chromosome"/>
</dbReference>
<organism evidence="3 4">
    <name type="scientific">Sulfuriferula nivalis</name>
    <dbReference type="NCBI Taxonomy" id="2675298"/>
    <lineage>
        <taxon>Bacteria</taxon>
        <taxon>Pseudomonadati</taxon>
        <taxon>Pseudomonadota</taxon>
        <taxon>Betaproteobacteria</taxon>
        <taxon>Nitrosomonadales</taxon>
        <taxon>Sulfuricellaceae</taxon>
        <taxon>Sulfuriferula</taxon>
    </lineage>
</organism>
<gene>
    <name evidence="3" type="ORF">SFSGTM_17810</name>
</gene>
<dbReference type="EMBL" id="AP021881">
    <property type="protein sequence ID" value="BBP01073.1"/>
    <property type="molecule type" value="Genomic_DNA"/>
</dbReference>
<dbReference type="RefSeq" id="WP_162084892.1">
    <property type="nucleotide sequence ID" value="NZ_AP021881.1"/>
</dbReference>
<evidence type="ECO:0000259" key="2">
    <source>
        <dbReference type="Pfam" id="PF02911"/>
    </source>
</evidence>
<proteinExistence type="predicted"/>
<dbReference type="GO" id="GO:0004479">
    <property type="term" value="F:methionyl-tRNA formyltransferase activity"/>
    <property type="evidence" value="ECO:0007669"/>
    <property type="project" value="TreeGrafter"/>
</dbReference>
<evidence type="ECO:0000313" key="3">
    <source>
        <dbReference type="EMBL" id="BBP01073.1"/>
    </source>
</evidence>
<dbReference type="Pfam" id="PF02911">
    <property type="entry name" value="Formyl_trans_C"/>
    <property type="match status" value="1"/>
</dbReference>
<keyword evidence="4" id="KW-1185">Reference proteome</keyword>
<feature type="domain" description="Formyl transferase C-terminal" evidence="2">
    <location>
        <begin position="198"/>
        <end position="276"/>
    </location>
</feature>